<evidence type="ECO:0000259" key="6">
    <source>
        <dbReference type="Pfam" id="PF01258"/>
    </source>
</evidence>
<dbReference type="PROSITE" id="PS51128">
    <property type="entry name" value="ZF_DKSA_2"/>
    <property type="match status" value="1"/>
</dbReference>
<evidence type="ECO:0000256" key="1">
    <source>
        <dbReference type="ARBA" id="ARBA00022723"/>
    </source>
</evidence>
<evidence type="ECO:0000256" key="2">
    <source>
        <dbReference type="ARBA" id="ARBA00022771"/>
    </source>
</evidence>
<name>A0A4R7PC38_9GAMM</name>
<dbReference type="PANTHER" id="PTHR33823">
    <property type="entry name" value="RNA POLYMERASE-BINDING TRANSCRIPTION FACTOR DKSA-RELATED"/>
    <property type="match status" value="1"/>
</dbReference>
<keyword evidence="2" id="KW-0863">Zinc-finger</keyword>
<gene>
    <name evidence="8" type="ORF">DFR24_1018</name>
</gene>
<sequence>MKSITARRSALKKRRKEVHDQLRRLRVERTRDPDSPGPESVDRAFEASTHAVLERLENSALAELGRIEHAISHIERGRGNSCECCRKTIDQKRLQAVVHATQCRACARAFRGVLDTQPLDAAPMPPTRDGLDCRHSPVHPILSVVPPATRDHAGVDAPLPL</sequence>
<dbReference type="InterPro" id="IPR048487">
    <property type="entry name" value="DksA-like_N"/>
</dbReference>
<dbReference type="OrthoDB" id="6064855at2"/>
<dbReference type="AlphaFoldDB" id="A0A4R7PC38"/>
<keyword evidence="1" id="KW-0479">Metal-binding</keyword>
<feature type="domain" description="Zinc finger DksA/TraR C4-type" evidence="6">
    <location>
        <begin position="79"/>
        <end position="109"/>
    </location>
</feature>
<protein>
    <submittedName>
        <fullName evidence="8">RNA polymerase-binding transcription factor DksA</fullName>
    </submittedName>
</protein>
<feature type="compositionally biased region" description="Basic and acidic residues" evidence="5">
    <location>
        <begin position="17"/>
        <end position="42"/>
    </location>
</feature>
<dbReference type="EMBL" id="SOBT01000008">
    <property type="protein sequence ID" value="TDU31643.1"/>
    <property type="molecule type" value="Genomic_DNA"/>
</dbReference>
<evidence type="ECO:0000256" key="3">
    <source>
        <dbReference type="ARBA" id="ARBA00022833"/>
    </source>
</evidence>
<dbReference type="InterPro" id="IPR037187">
    <property type="entry name" value="DnaK_N"/>
</dbReference>
<dbReference type="Pfam" id="PF21173">
    <property type="entry name" value="DksA-like_N"/>
    <property type="match status" value="1"/>
</dbReference>
<feature type="zinc finger region" description="dksA C4-type" evidence="4">
    <location>
        <begin position="82"/>
        <end position="106"/>
    </location>
</feature>
<dbReference type="GO" id="GO:0008270">
    <property type="term" value="F:zinc ion binding"/>
    <property type="evidence" value="ECO:0007669"/>
    <property type="project" value="UniProtKB-KW"/>
</dbReference>
<dbReference type="PANTHER" id="PTHR33823:SF4">
    <property type="entry name" value="GENERAL STRESS PROTEIN 16O"/>
    <property type="match status" value="1"/>
</dbReference>
<accession>A0A4R7PC38</accession>
<feature type="domain" description="DnaK suppressor protein-like N-terminal" evidence="7">
    <location>
        <begin position="9"/>
        <end position="72"/>
    </location>
</feature>
<reference evidence="8 9" key="1">
    <citation type="submission" date="2019-03" db="EMBL/GenBank/DDBJ databases">
        <title>Genomic Encyclopedia of Type Strains, Phase IV (KMG-IV): sequencing the most valuable type-strain genomes for metagenomic binning, comparative biology and taxonomic classification.</title>
        <authorList>
            <person name="Goeker M."/>
        </authorList>
    </citation>
    <scope>NUCLEOTIDE SEQUENCE [LARGE SCALE GENOMIC DNA]</scope>
    <source>
        <strain evidence="8 9">DSM 26377</strain>
    </source>
</reference>
<organism evidence="8 9">
    <name type="scientific">Panacagrimonas perspica</name>
    <dbReference type="NCBI Taxonomy" id="381431"/>
    <lineage>
        <taxon>Bacteria</taxon>
        <taxon>Pseudomonadati</taxon>
        <taxon>Pseudomonadota</taxon>
        <taxon>Gammaproteobacteria</taxon>
        <taxon>Nevskiales</taxon>
        <taxon>Nevskiaceae</taxon>
        <taxon>Panacagrimonas</taxon>
    </lineage>
</organism>
<keyword evidence="9" id="KW-1185">Reference proteome</keyword>
<dbReference type="Gene3D" id="1.20.120.910">
    <property type="entry name" value="DksA, coiled-coil domain"/>
    <property type="match status" value="1"/>
</dbReference>
<evidence type="ECO:0000313" key="8">
    <source>
        <dbReference type="EMBL" id="TDU31643.1"/>
    </source>
</evidence>
<dbReference type="Pfam" id="PF01258">
    <property type="entry name" value="zf-dskA_traR"/>
    <property type="match status" value="1"/>
</dbReference>
<evidence type="ECO:0000256" key="4">
    <source>
        <dbReference type="PROSITE-ProRule" id="PRU00510"/>
    </source>
</evidence>
<proteinExistence type="predicted"/>
<dbReference type="RefSeq" id="WP_133880215.1">
    <property type="nucleotide sequence ID" value="NZ_MWIN01000012.1"/>
</dbReference>
<feature type="region of interest" description="Disordered" evidence="5">
    <location>
        <begin position="1"/>
        <end position="42"/>
    </location>
</feature>
<evidence type="ECO:0000256" key="5">
    <source>
        <dbReference type="SAM" id="MobiDB-lite"/>
    </source>
</evidence>
<dbReference type="SUPFAM" id="SSF109635">
    <property type="entry name" value="DnaK suppressor protein DksA, alpha-hairpin domain"/>
    <property type="match status" value="1"/>
</dbReference>
<comment type="caution">
    <text evidence="8">The sequence shown here is derived from an EMBL/GenBank/DDBJ whole genome shotgun (WGS) entry which is preliminary data.</text>
</comment>
<evidence type="ECO:0000259" key="7">
    <source>
        <dbReference type="Pfam" id="PF21173"/>
    </source>
</evidence>
<evidence type="ECO:0000313" key="9">
    <source>
        <dbReference type="Proteomes" id="UP000295341"/>
    </source>
</evidence>
<dbReference type="Proteomes" id="UP000295341">
    <property type="component" value="Unassembled WGS sequence"/>
</dbReference>
<dbReference type="InterPro" id="IPR000962">
    <property type="entry name" value="Znf_DskA_TraR"/>
</dbReference>
<keyword evidence="3" id="KW-0862">Zinc</keyword>